<dbReference type="STRING" id="264951.A0A443I3G5"/>
<name>A0A443I3G5_BYSSP</name>
<evidence type="ECO:0000313" key="5">
    <source>
        <dbReference type="Proteomes" id="UP000283841"/>
    </source>
</evidence>
<feature type="compositionally biased region" description="Basic residues" evidence="1">
    <location>
        <begin position="367"/>
        <end position="385"/>
    </location>
</feature>
<dbReference type="Gene3D" id="3.30.160.60">
    <property type="entry name" value="Classic Zinc Finger"/>
    <property type="match status" value="1"/>
</dbReference>
<dbReference type="EMBL" id="RCNU01000002">
    <property type="protein sequence ID" value="RWQ98618.1"/>
    <property type="molecule type" value="Genomic_DNA"/>
</dbReference>
<proteinExistence type="predicted"/>
<gene>
    <name evidence="4" type="ORF">C8Q69DRAFT_459522</name>
</gene>
<feature type="compositionally biased region" description="Polar residues" evidence="1">
    <location>
        <begin position="16"/>
        <end position="31"/>
    </location>
</feature>
<reference evidence="4 5" key="1">
    <citation type="journal article" date="2018" name="Front. Microbiol.">
        <title>Genomic and genetic insights into a cosmopolitan fungus, Paecilomyces variotii (Eurotiales).</title>
        <authorList>
            <person name="Urquhart A.S."/>
            <person name="Mondo S.J."/>
            <person name="Makela M.R."/>
            <person name="Hane J.K."/>
            <person name="Wiebenga A."/>
            <person name="He G."/>
            <person name="Mihaltcheva S."/>
            <person name="Pangilinan J."/>
            <person name="Lipzen A."/>
            <person name="Barry K."/>
            <person name="de Vries R.P."/>
            <person name="Grigoriev I.V."/>
            <person name="Idnurm A."/>
        </authorList>
    </citation>
    <scope>NUCLEOTIDE SEQUENCE [LARGE SCALE GENOMIC DNA]</scope>
    <source>
        <strain evidence="4 5">CBS 101075</strain>
    </source>
</reference>
<feature type="region of interest" description="Disordered" evidence="1">
    <location>
        <begin position="1"/>
        <end position="123"/>
    </location>
</feature>
<keyword evidence="4" id="KW-0648">Protein biosynthesis</keyword>
<feature type="domain" description="C2H2-domain containing protein second zinc finger" evidence="3">
    <location>
        <begin position="560"/>
        <end position="586"/>
    </location>
</feature>
<dbReference type="VEuPathDB" id="FungiDB:C8Q69DRAFT_459522"/>
<evidence type="ECO:0000259" key="2">
    <source>
        <dbReference type="Pfam" id="PF10680"/>
    </source>
</evidence>
<sequence>MSASSQQRPDHEYPPQSAQPYRSIFGSSSQPIEHDEARESDHDVDIEDVLNEELPPMGDDSDDATYDASDEDAPLPERRSTVENKAKEKKKAKYKAPISYSDTDIYRSESPPVHRPNRYHGPTSTWRLWTQKERQVAESLEIIRARDLSAHLFNAHALKRRAREIRKRIAENGSQEEEETAFVPGKLWTAWPMPPEEVPRLDESLINDNDDPYTIKRAPDIRPSAPLEESLIAVMLKISKERFQAREEMPKSYVWHKRESSRGYDTTEASGNEGGWKSEPDTAEGIQYRPVVQADDEMSRRQLRPLTRQILSRLDSLLMSLHHARKASMVPDESSASERQSEAESLASRLSSPRKRRGTSTLERSQSRGRKRARASSRSKSRKRAASNPEEAPEYAIDSSESDSSVSETSRPSKRESTRTPVSLSRSRSRVGGRSARLAIRDWSDVLGIASMTGWPSEVVMRAARRCADLFGEDMTFQTLSEGAVRKTKSTDGRDLWKYSASEEEEPPAPKLKRTRSRAQSTKGESSRAASVVAKEDGEEQSAVRPFKGKGEHRKKDLVCPVKGCSRHTDGFTRTWNLNLHMKRVHPSHPLRSGNKSNPVTDDDG</sequence>
<protein>
    <submittedName>
        <fullName evidence="4">RNA polymerase I-specific transcription initiation factor-domain-containing protein</fullName>
    </submittedName>
</protein>
<evidence type="ECO:0000259" key="3">
    <source>
        <dbReference type="Pfam" id="PF26176"/>
    </source>
</evidence>
<dbReference type="InterPro" id="IPR059095">
    <property type="entry name" value="Znf_C2H2_17_2nd"/>
</dbReference>
<evidence type="ECO:0000313" key="4">
    <source>
        <dbReference type="EMBL" id="RWQ98618.1"/>
    </source>
</evidence>
<comment type="caution">
    <text evidence="4">The sequence shown here is derived from an EMBL/GenBank/DDBJ whole genome shotgun (WGS) entry which is preliminary data.</text>
</comment>
<feature type="region of interest" description="Disordered" evidence="1">
    <location>
        <begin position="258"/>
        <end position="285"/>
    </location>
</feature>
<accession>A0A443I3G5</accession>
<feature type="domain" description="Rrn9" evidence="2">
    <location>
        <begin position="140"/>
        <end position="204"/>
    </location>
</feature>
<dbReference type="Pfam" id="PF10680">
    <property type="entry name" value="RRN9"/>
    <property type="match status" value="1"/>
</dbReference>
<keyword evidence="5" id="KW-1185">Reference proteome</keyword>
<dbReference type="GO" id="GO:0003743">
    <property type="term" value="F:translation initiation factor activity"/>
    <property type="evidence" value="ECO:0007669"/>
    <property type="project" value="UniProtKB-KW"/>
</dbReference>
<dbReference type="RefSeq" id="XP_028488263.1">
    <property type="nucleotide sequence ID" value="XM_028630087.1"/>
</dbReference>
<feature type="region of interest" description="Disordered" evidence="1">
    <location>
        <begin position="498"/>
        <end position="553"/>
    </location>
</feature>
<feature type="compositionally biased region" description="Polar residues" evidence="1">
    <location>
        <begin position="594"/>
        <end position="605"/>
    </location>
</feature>
<dbReference type="InterPro" id="IPR019622">
    <property type="entry name" value="Rrn9_dom"/>
</dbReference>
<feature type="compositionally biased region" description="Basic and acidic residues" evidence="1">
    <location>
        <begin position="75"/>
        <end position="86"/>
    </location>
</feature>
<feature type="compositionally biased region" description="Acidic residues" evidence="1">
    <location>
        <begin position="59"/>
        <end position="74"/>
    </location>
</feature>
<feature type="region of interest" description="Disordered" evidence="1">
    <location>
        <begin position="586"/>
        <end position="605"/>
    </location>
</feature>
<evidence type="ECO:0000256" key="1">
    <source>
        <dbReference type="SAM" id="MobiDB-lite"/>
    </source>
</evidence>
<dbReference type="GeneID" id="39599364"/>
<dbReference type="Pfam" id="PF26176">
    <property type="entry name" value="zf_C2H2_17_2"/>
    <property type="match status" value="1"/>
</dbReference>
<feature type="compositionally biased region" description="Low complexity" evidence="1">
    <location>
        <begin position="419"/>
        <end position="434"/>
    </location>
</feature>
<feature type="compositionally biased region" description="Basic and acidic residues" evidence="1">
    <location>
        <begin position="32"/>
        <end position="43"/>
    </location>
</feature>
<organism evidence="4 5">
    <name type="scientific">Byssochlamys spectabilis</name>
    <name type="common">Paecilomyces variotii</name>
    <dbReference type="NCBI Taxonomy" id="264951"/>
    <lineage>
        <taxon>Eukaryota</taxon>
        <taxon>Fungi</taxon>
        <taxon>Dikarya</taxon>
        <taxon>Ascomycota</taxon>
        <taxon>Pezizomycotina</taxon>
        <taxon>Eurotiomycetes</taxon>
        <taxon>Eurotiomycetidae</taxon>
        <taxon>Eurotiales</taxon>
        <taxon>Thermoascaceae</taxon>
        <taxon>Paecilomyces</taxon>
    </lineage>
</organism>
<feature type="region of interest" description="Disordered" evidence="1">
    <location>
        <begin position="328"/>
        <end position="434"/>
    </location>
</feature>
<keyword evidence="4" id="KW-0396">Initiation factor</keyword>
<feature type="compositionally biased region" description="Low complexity" evidence="1">
    <location>
        <begin position="333"/>
        <end position="351"/>
    </location>
</feature>
<dbReference type="Proteomes" id="UP000283841">
    <property type="component" value="Unassembled WGS sequence"/>
</dbReference>
<dbReference type="AlphaFoldDB" id="A0A443I3G5"/>